<name>D3BN71_HETP5</name>
<dbReference type="Proteomes" id="UP000001396">
    <property type="component" value="Unassembled WGS sequence"/>
</dbReference>
<dbReference type="EMBL" id="ADBJ01000044">
    <property type="protein sequence ID" value="EFA76731.1"/>
    <property type="molecule type" value="Genomic_DNA"/>
</dbReference>
<reference evidence="1 2" key="1">
    <citation type="journal article" date="2011" name="Genome Res.">
        <title>Phylogeny-wide analysis of social amoeba genomes highlights ancient origins for complex intercellular communication.</title>
        <authorList>
            <person name="Heidel A.J."/>
            <person name="Lawal H.M."/>
            <person name="Felder M."/>
            <person name="Schilde C."/>
            <person name="Helps N.R."/>
            <person name="Tunggal B."/>
            <person name="Rivero F."/>
            <person name="John U."/>
            <person name="Schleicher M."/>
            <person name="Eichinger L."/>
            <person name="Platzer M."/>
            <person name="Noegel A.A."/>
            <person name="Schaap P."/>
            <person name="Gloeckner G."/>
        </authorList>
    </citation>
    <scope>NUCLEOTIDE SEQUENCE [LARGE SCALE GENOMIC DNA]</scope>
    <source>
        <strain evidence="2">ATCC 26659 / Pp 5 / PN500</strain>
    </source>
</reference>
<organism evidence="1 2">
    <name type="scientific">Heterostelium pallidum (strain ATCC 26659 / Pp 5 / PN500)</name>
    <name type="common">Cellular slime mold</name>
    <name type="synonym">Polysphondylium pallidum</name>
    <dbReference type="NCBI Taxonomy" id="670386"/>
    <lineage>
        <taxon>Eukaryota</taxon>
        <taxon>Amoebozoa</taxon>
        <taxon>Evosea</taxon>
        <taxon>Eumycetozoa</taxon>
        <taxon>Dictyostelia</taxon>
        <taxon>Acytosteliales</taxon>
        <taxon>Acytosteliaceae</taxon>
        <taxon>Heterostelium</taxon>
    </lineage>
</organism>
<evidence type="ECO:0000313" key="2">
    <source>
        <dbReference type="Proteomes" id="UP000001396"/>
    </source>
</evidence>
<dbReference type="RefSeq" id="XP_020428863.1">
    <property type="nucleotide sequence ID" value="XM_020580276.1"/>
</dbReference>
<proteinExistence type="predicted"/>
<keyword evidence="2" id="KW-1185">Reference proteome</keyword>
<comment type="caution">
    <text evidence="1">The sequence shown here is derived from an EMBL/GenBank/DDBJ whole genome shotgun (WGS) entry which is preliminary data.</text>
</comment>
<evidence type="ECO:0008006" key="3">
    <source>
        <dbReference type="Google" id="ProtNLM"/>
    </source>
</evidence>
<dbReference type="GeneID" id="31364957"/>
<dbReference type="AlphaFoldDB" id="D3BN71"/>
<dbReference type="InParanoid" id="D3BN71"/>
<gene>
    <name evidence="1" type="ORF">PPL_09482</name>
</gene>
<sequence>MNRNNDTTILFQRIIRNKILLNNICDHIPSISLYHATCTSIIYKFKQVKSLCWIIRNNYISSLIYFSKYLPIKNITVDDALFIASKVVNLDQLKSIMKELDITSLFTESRDILPYHARFGCEWFKSIANSSQQANLPNLSDKQKNQAINYAFQSGDEDLLEYLLIDWPLVHRYFKRQYLSSC</sequence>
<evidence type="ECO:0000313" key="1">
    <source>
        <dbReference type="EMBL" id="EFA76731.1"/>
    </source>
</evidence>
<protein>
    <recommendedName>
        <fullName evidence="3">Ankyrin repeat protein</fullName>
    </recommendedName>
</protein>
<accession>D3BN71</accession>